<accession>A0A559KAI1</accession>
<proteinExistence type="inferred from homology"/>
<feature type="transmembrane region" description="Helical" evidence="3">
    <location>
        <begin position="152"/>
        <end position="172"/>
    </location>
</feature>
<gene>
    <name evidence="5" type="ORF">FPZ49_15450</name>
</gene>
<dbReference type="PANTHER" id="PTHR22911">
    <property type="entry name" value="ACYL-MALONYL CONDENSING ENZYME-RELATED"/>
    <property type="match status" value="1"/>
</dbReference>
<dbReference type="SUPFAM" id="SSF103481">
    <property type="entry name" value="Multidrug resistance efflux transporter EmrE"/>
    <property type="match status" value="2"/>
</dbReference>
<feature type="domain" description="EamA" evidence="4">
    <location>
        <begin position="9"/>
        <end position="142"/>
    </location>
</feature>
<feature type="transmembrane region" description="Helical" evidence="3">
    <location>
        <begin position="272"/>
        <end position="290"/>
    </location>
</feature>
<dbReference type="EMBL" id="VNJI01000017">
    <property type="protein sequence ID" value="TVY09103.1"/>
    <property type="molecule type" value="Genomic_DNA"/>
</dbReference>
<protein>
    <submittedName>
        <fullName evidence="5">EamA family transporter</fullName>
    </submittedName>
</protein>
<dbReference type="RefSeq" id="WP_144848183.1">
    <property type="nucleotide sequence ID" value="NZ_VNJI01000017.1"/>
</dbReference>
<evidence type="ECO:0000256" key="1">
    <source>
        <dbReference type="ARBA" id="ARBA00004127"/>
    </source>
</evidence>
<feature type="transmembrane region" description="Helical" evidence="3">
    <location>
        <begin position="184"/>
        <end position="204"/>
    </location>
</feature>
<evidence type="ECO:0000259" key="4">
    <source>
        <dbReference type="Pfam" id="PF00892"/>
    </source>
</evidence>
<feature type="transmembrane region" description="Helical" evidence="3">
    <location>
        <begin position="72"/>
        <end position="91"/>
    </location>
</feature>
<dbReference type="Proteomes" id="UP000317036">
    <property type="component" value="Unassembled WGS sequence"/>
</dbReference>
<feature type="transmembrane region" description="Helical" evidence="3">
    <location>
        <begin position="97"/>
        <end position="116"/>
    </location>
</feature>
<name>A0A559KAI1_9BACL</name>
<dbReference type="InterPro" id="IPR000620">
    <property type="entry name" value="EamA_dom"/>
</dbReference>
<comment type="subcellular location">
    <subcellularLocation>
        <location evidence="1">Endomembrane system</location>
        <topology evidence="1">Multi-pass membrane protein</topology>
    </subcellularLocation>
</comment>
<sequence length="305" mass="32505">MFSNQRTKASILLLFGAASYGVLSTFVKLGYQDGFTPGEITGSQVVFGFIALWLLCLPSWKKLKGISPKSILKLMGSGIFTGLTGIFYYYSLQSLDASFAVLLLFQFTWMGMLLDWLVHGKAPGRNQLIAVGIVLAGTLLASGLSLDSLERLNPVGIGLGLLSAVSYTLNMYFSGRVATEVPTIFRSAWMVTGATLTVLAVYPPHFVTNGSLGHGLWVWASILSLFGMIIPPYLFAKAAPQLETGLAAILGAVELPVVIVISGLLLHEHTGIQQWLGILLIIGGIVVSEAKPLASSSSVQPALDS</sequence>
<dbReference type="OrthoDB" id="3180815at2"/>
<feature type="domain" description="EamA" evidence="4">
    <location>
        <begin position="156"/>
        <end position="287"/>
    </location>
</feature>
<dbReference type="Pfam" id="PF00892">
    <property type="entry name" value="EamA"/>
    <property type="match status" value="2"/>
</dbReference>
<keyword evidence="3" id="KW-1133">Transmembrane helix</keyword>
<dbReference type="AlphaFoldDB" id="A0A559KAI1"/>
<evidence type="ECO:0000313" key="5">
    <source>
        <dbReference type="EMBL" id="TVY09103.1"/>
    </source>
</evidence>
<keyword evidence="3" id="KW-0812">Transmembrane</keyword>
<feature type="transmembrane region" description="Helical" evidence="3">
    <location>
        <begin position="246"/>
        <end position="266"/>
    </location>
</feature>
<evidence type="ECO:0000313" key="6">
    <source>
        <dbReference type="Proteomes" id="UP000317036"/>
    </source>
</evidence>
<reference evidence="5 6" key="1">
    <citation type="submission" date="2019-07" db="EMBL/GenBank/DDBJ databases">
        <authorList>
            <person name="Kim J."/>
        </authorList>
    </citation>
    <scope>NUCLEOTIDE SEQUENCE [LARGE SCALE GENOMIC DNA]</scope>
    <source>
        <strain evidence="5 6">JC52</strain>
    </source>
</reference>
<organism evidence="5 6">
    <name type="scientific">Paenibacillus cremeus</name>
    <dbReference type="NCBI Taxonomy" id="2163881"/>
    <lineage>
        <taxon>Bacteria</taxon>
        <taxon>Bacillati</taxon>
        <taxon>Bacillota</taxon>
        <taxon>Bacilli</taxon>
        <taxon>Bacillales</taxon>
        <taxon>Paenibacillaceae</taxon>
        <taxon>Paenibacillus</taxon>
    </lineage>
</organism>
<feature type="transmembrane region" description="Helical" evidence="3">
    <location>
        <begin position="128"/>
        <end position="146"/>
    </location>
</feature>
<dbReference type="PANTHER" id="PTHR22911:SF137">
    <property type="entry name" value="SOLUTE CARRIER FAMILY 35 MEMBER G2-RELATED"/>
    <property type="match status" value="1"/>
</dbReference>
<evidence type="ECO:0000256" key="2">
    <source>
        <dbReference type="ARBA" id="ARBA00007362"/>
    </source>
</evidence>
<feature type="transmembrane region" description="Helical" evidence="3">
    <location>
        <begin position="216"/>
        <end position="234"/>
    </location>
</feature>
<comment type="caution">
    <text evidence="5">The sequence shown here is derived from an EMBL/GenBank/DDBJ whole genome shotgun (WGS) entry which is preliminary data.</text>
</comment>
<dbReference type="GO" id="GO:0016020">
    <property type="term" value="C:membrane"/>
    <property type="evidence" value="ECO:0007669"/>
    <property type="project" value="InterPro"/>
</dbReference>
<evidence type="ECO:0000256" key="3">
    <source>
        <dbReference type="SAM" id="Phobius"/>
    </source>
</evidence>
<keyword evidence="3" id="KW-0472">Membrane</keyword>
<feature type="transmembrane region" description="Helical" evidence="3">
    <location>
        <begin position="40"/>
        <end position="60"/>
    </location>
</feature>
<keyword evidence="6" id="KW-1185">Reference proteome</keyword>
<dbReference type="Gene3D" id="1.10.3730.20">
    <property type="match status" value="1"/>
</dbReference>
<dbReference type="InterPro" id="IPR037185">
    <property type="entry name" value="EmrE-like"/>
</dbReference>
<comment type="similarity">
    <text evidence="2">Belongs to the EamA transporter family.</text>
</comment>